<keyword evidence="10" id="KW-1185">Reference proteome</keyword>
<dbReference type="AlphaFoldDB" id="K0KX98"/>
<evidence type="ECO:0000256" key="1">
    <source>
        <dbReference type="ARBA" id="ARBA00006336"/>
    </source>
</evidence>
<comment type="caution">
    <text evidence="9">The sequence shown here is derived from an EMBL/GenBank/DDBJ whole genome shotgun (WGS) entry which is preliminary data.</text>
</comment>
<evidence type="ECO:0000256" key="5">
    <source>
        <dbReference type="ARBA" id="ARBA00037900"/>
    </source>
</evidence>
<gene>
    <name evidence="9" type="ORF">BN7_5288</name>
</gene>
<dbReference type="GO" id="GO:0019363">
    <property type="term" value="P:pyridine nucleotide biosynthetic process"/>
    <property type="evidence" value="ECO:0007669"/>
    <property type="project" value="UniProtKB-KW"/>
</dbReference>
<dbReference type="InterPro" id="IPR052347">
    <property type="entry name" value="Isochorismatase_Nicotinamidase"/>
</dbReference>
<evidence type="ECO:0000256" key="4">
    <source>
        <dbReference type="ARBA" id="ARBA00022801"/>
    </source>
</evidence>
<dbReference type="STRING" id="1206466.K0KX98"/>
<protein>
    <recommendedName>
        <fullName evidence="6">nicotinamidase</fullName>
        <ecNumber evidence="6">3.5.1.19</ecNumber>
    </recommendedName>
    <alternativeName>
        <fullName evidence="7">Nicotinamide deamidase</fullName>
    </alternativeName>
</protein>
<keyword evidence="4 9" id="KW-0378">Hydrolase</keyword>
<dbReference type="InterPro" id="IPR036380">
    <property type="entry name" value="Isochorismatase-like_sf"/>
</dbReference>
<keyword evidence="2" id="KW-0662">Pyridine nucleotide biosynthesis</keyword>
<name>K0KX98_WICCF</name>
<dbReference type="GO" id="GO:0046872">
    <property type="term" value="F:metal ion binding"/>
    <property type="evidence" value="ECO:0007669"/>
    <property type="project" value="UniProtKB-KW"/>
</dbReference>
<proteinExistence type="inferred from homology"/>
<dbReference type="Proteomes" id="UP000009328">
    <property type="component" value="Unassembled WGS sequence"/>
</dbReference>
<evidence type="ECO:0000256" key="7">
    <source>
        <dbReference type="ARBA" id="ARBA00043224"/>
    </source>
</evidence>
<keyword evidence="3" id="KW-0479">Metal-binding</keyword>
<evidence type="ECO:0000256" key="2">
    <source>
        <dbReference type="ARBA" id="ARBA00022642"/>
    </source>
</evidence>
<comment type="pathway">
    <text evidence="5">Cofactor biosynthesis; nicotinate biosynthesis; nicotinate from nicotinamide: step 1/1.</text>
</comment>
<dbReference type="GO" id="GO:0008936">
    <property type="term" value="F:nicotinamidase activity"/>
    <property type="evidence" value="ECO:0007669"/>
    <property type="project" value="UniProtKB-EC"/>
</dbReference>
<dbReference type="EMBL" id="CAIF01000207">
    <property type="protein sequence ID" value="CCH45703.1"/>
    <property type="molecule type" value="Genomic_DNA"/>
</dbReference>
<comment type="similarity">
    <text evidence="1">Belongs to the isochorismatase family.</text>
</comment>
<accession>K0KX98</accession>
<evidence type="ECO:0000313" key="10">
    <source>
        <dbReference type="Proteomes" id="UP000009328"/>
    </source>
</evidence>
<dbReference type="FunCoup" id="K0KX98">
    <property type="interactions" value="463"/>
</dbReference>
<evidence type="ECO:0000256" key="3">
    <source>
        <dbReference type="ARBA" id="ARBA00022723"/>
    </source>
</evidence>
<evidence type="ECO:0000259" key="8">
    <source>
        <dbReference type="Pfam" id="PF00857"/>
    </source>
</evidence>
<dbReference type="InterPro" id="IPR000868">
    <property type="entry name" value="Isochorismatase-like_dom"/>
</dbReference>
<dbReference type="eggNOG" id="KOG4003">
    <property type="taxonomic scope" value="Eukaryota"/>
</dbReference>
<evidence type="ECO:0000256" key="6">
    <source>
        <dbReference type="ARBA" id="ARBA00039017"/>
    </source>
</evidence>
<dbReference type="EC" id="3.5.1.19" evidence="6"/>
<dbReference type="PANTHER" id="PTHR11080">
    <property type="entry name" value="PYRAZINAMIDASE/NICOTINAMIDASE"/>
    <property type="match status" value="1"/>
</dbReference>
<dbReference type="InParanoid" id="K0KX98"/>
<reference evidence="9 10" key="1">
    <citation type="journal article" date="2012" name="Eukaryot. Cell">
        <title>Draft genome sequence of Wickerhamomyces ciferrii NRRL Y-1031 F-60-10.</title>
        <authorList>
            <person name="Schneider J."/>
            <person name="Andrea H."/>
            <person name="Blom J."/>
            <person name="Jaenicke S."/>
            <person name="Ruckert C."/>
            <person name="Schorsch C."/>
            <person name="Szczepanowski R."/>
            <person name="Farwick M."/>
            <person name="Goesmann A."/>
            <person name="Puhler A."/>
            <person name="Schaffer S."/>
            <person name="Tauch A."/>
            <person name="Kohler T."/>
            <person name="Brinkrolf K."/>
        </authorList>
    </citation>
    <scope>NUCLEOTIDE SEQUENCE [LARGE SCALE GENOMIC DNA]</scope>
    <source>
        <strain evidence="10">ATCC 14091 / BCRC 22168 / CBS 111 / JCM 3599 / NBRC 0793 / NRRL Y-1031 F-60-10</strain>
    </source>
</reference>
<dbReference type="Pfam" id="PF00857">
    <property type="entry name" value="Isochorismatase"/>
    <property type="match status" value="1"/>
</dbReference>
<organism evidence="9 10">
    <name type="scientific">Wickerhamomyces ciferrii (strain ATCC 14091 / BCRC 22168 / CBS 111 / JCM 3599 / NBRC 0793 / NRRL Y-1031 F-60-10)</name>
    <name type="common">Yeast</name>
    <name type="synonym">Pichia ciferrii</name>
    <dbReference type="NCBI Taxonomy" id="1206466"/>
    <lineage>
        <taxon>Eukaryota</taxon>
        <taxon>Fungi</taxon>
        <taxon>Dikarya</taxon>
        <taxon>Ascomycota</taxon>
        <taxon>Saccharomycotina</taxon>
        <taxon>Saccharomycetes</taxon>
        <taxon>Phaffomycetales</taxon>
        <taxon>Wickerhamomycetaceae</taxon>
        <taxon>Wickerhamomyces</taxon>
    </lineage>
</organism>
<evidence type="ECO:0000313" key="9">
    <source>
        <dbReference type="EMBL" id="CCH45703.1"/>
    </source>
</evidence>
<sequence length="227" mass="25853">MTSKSALLVIDIQHDFLPGGSLAVNDGNKIIPGVLDLINTDKYNWDAVVFSQDWHPKDHISFASNHENIKPFEEIEFTSTKDSSIKLKQTVWPNHCIQHCHGANFPDELTTAYRNIHSPKTIIQKGTLHDRDYYSAFNDVWDDDQTGLSDFLKENKITDIYLVGLAYDYCVKFSAESSAKLGFNTTVIKSLSKPIHSDKINETDKFYKQNNVEIIDENDDKLKALLK</sequence>
<dbReference type="PANTHER" id="PTHR11080:SF2">
    <property type="entry name" value="LD05707P"/>
    <property type="match status" value="1"/>
</dbReference>
<dbReference type="Gene3D" id="3.40.50.850">
    <property type="entry name" value="Isochorismatase-like"/>
    <property type="match status" value="1"/>
</dbReference>
<dbReference type="HOGENOM" id="CLU_068979_13_0_1"/>
<feature type="domain" description="Isochorismatase-like" evidence="8">
    <location>
        <begin position="5"/>
        <end position="190"/>
    </location>
</feature>
<dbReference type="SUPFAM" id="SSF52499">
    <property type="entry name" value="Isochorismatase-like hydrolases"/>
    <property type="match status" value="1"/>
</dbReference>